<organism evidence="1">
    <name type="scientific">Pelagomonas calceolata</name>
    <dbReference type="NCBI Taxonomy" id="35677"/>
    <lineage>
        <taxon>Eukaryota</taxon>
        <taxon>Sar</taxon>
        <taxon>Stramenopiles</taxon>
        <taxon>Ochrophyta</taxon>
        <taxon>Pelagophyceae</taxon>
        <taxon>Pelagomonadales</taxon>
        <taxon>Pelagomonadaceae</taxon>
        <taxon>Pelagomonas</taxon>
    </lineage>
</organism>
<dbReference type="AlphaFoldDB" id="A0A7S4E4L5"/>
<sequence>MLHFRLGLLGAFSASSYTLPRPVRSQIRPLGAVDIDPGTVIGVVAVAGAAVAFAAQSDEVEAASASGPPSKASPVFSFGRKQRAKEVSVPAWSGDAYGTARWPKPPPPPPVRPKAPTMERVGWSGDVFSSATREALRAAELEVAAARLAERRDRISKLGVRRAAPPAMPREAWSGSPFSSPARVTLPSESFFDQFFNFFSKPAQNAPAAPTPAAPPSNGAWRSTCDASGVVSWYDFGVRLGG</sequence>
<reference evidence="1" key="1">
    <citation type="submission" date="2021-01" db="EMBL/GenBank/DDBJ databases">
        <authorList>
            <person name="Corre E."/>
            <person name="Pelletier E."/>
            <person name="Niang G."/>
            <person name="Scheremetjew M."/>
            <person name="Finn R."/>
            <person name="Kale V."/>
            <person name="Holt S."/>
            <person name="Cochrane G."/>
            <person name="Meng A."/>
            <person name="Brown T."/>
            <person name="Cohen L."/>
        </authorList>
    </citation>
    <scope>NUCLEOTIDE SEQUENCE</scope>
    <source>
        <strain evidence="1">CCMP1756</strain>
    </source>
</reference>
<protein>
    <submittedName>
        <fullName evidence="1">Uncharacterized protein</fullName>
    </submittedName>
</protein>
<gene>
    <name evidence="1" type="ORF">PCAL00307_LOCUS4213</name>
</gene>
<name>A0A7S4E4L5_9STRA</name>
<proteinExistence type="predicted"/>
<evidence type="ECO:0000313" key="1">
    <source>
        <dbReference type="EMBL" id="CAE0688779.1"/>
    </source>
</evidence>
<dbReference type="EMBL" id="HBIW01005140">
    <property type="protein sequence ID" value="CAE0688779.1"/>
    <property type="molecule type" value="Transcribed_RNA"/>
</dbReference>
<accession>A0A7S4E4L5</accession>